<dbReference type="AlphaFoldDB" id="A0A6V8QR81"/>
<gene>
    <name evidence="5" type="ORF">TASIC1_0004052500</name>
</gene>
<dbReference type="OrthoDB" id="26401at2759"/>
<dbReference type="GO" id="GO:0051301">
    <property type="term" value="P:cell division"/>
    <property type="evidence" value="ECO:0007669"/>
    <property type="project" value="UniProtKB-KW"/>
</dbReference>
<evidence type="ECO:0000256" key="3">
    <source>
        <dbReference type="ARBA" id="ARBA00023306"/>
    </source>
</evidence>
<dbReference type="GO" id="GO:0005680">
    <property type="term" value="C:anaphase-promoting complex"/>
    <property type="evidence" value="ECO:0007669"/>
    <property type="project" value="InterPro"/>
</dbReference>
<dbReference type="PANTHER" id="PTHR12827">
    <property type="entry name" value="MEIOTIC CHECKPOINT REGULATOR TSG24 FAMILY MEMBER"/>
    <property type="match status" value="1"/>
</dbReference>
<keyword evidence="3" id="KW-0131">Cell cycle</keyword>
<proteinExistence type="predicted"/>
<dbReference type="InterPro" id="IPR024990">
    <property type="entry name" value="Apc1"/>
</dbReference>
<dbReference type="GO" id="GO:0031145">
    <property type="term" value="P:anaphase-promoting complex-dependent catabolic process"/>
    <property type="evidence" value="ECO:0007669"/>
    <property type="project" value="TreeGrafter"/>
</dbReference>
<evidence type="ECO:0000256" key="1">
    <source>
        <dbReference type="ARBA" id="ARBA00022618"/>
    </source>
</evidence>
<comment type="caution">
    <text evidence="5">The sequence shown here is derived from an EMBL/GenBank/DDBJ whole genome shotgun (WGS) entry which is preliminary data.</text>
</comment>
<dbReference type="PANTHER" id="PTHR12827:SF3">
    <property type="entry name" value="ANAPHASE-PROMOTING COMPLEX SUBUNIT 1"/>
    <property type="match status" value="1"/>
</dbReference>
<keyword evidence="1" id="KW-0132">Cell division</keyword>
<accession>A0A6V8QR81</accession>
<evidence type="ECO:0000256" key="2">
    <source>
        <dbReference type="ARBA" id="ARBA00022776"/>
    </source>
</evidence>
<dbReference type="GO" id="GO:0060090">
    <property type="term" value="F:molecular adaptor activity"/>
    <property type="evidence" value="ECO:0007669"/>
    <property type="project" value="TreeGrafter"/>
</dbReference>
<evidence type="ECO:0000313" key="6">
    <source>
        <dbReference type="Proteomes" id="UP000517252"/>
    </source>
</evidence>
<name>A0A6V8QR81_TRIAP</name>
<feature type="domain" description="Anaphase-promoting complex subunit 1 N-terminal" evidence="4">
    <location>
        <begin position="30"/>
        <end position="231"/>
    </location>
</feature>
<dbReference type="Proteomes" id="UP000517252">
    <property type="component" value="Unassembled WGS sequence"/>
</dbReference>
<protein>
    <submittedName>
        <fullName evidence="5">Negative regulator of mitosis</fullName>
    </submittedName>
</protein>
<organism evidence="5 6">
    <name type="scientific">Trichoderma asperellum</name>
    <name type="common">Filamentous fungus</name>
    <dbReference type="NCBI Taxonomy" id="101201"/>
    <lineage>
        <taxon>Eukaryota</taxon>
        <taxon>Fungi</taxon>
        <taxon>Dikarya</taxon>
        <taxon>Ascomycota</taxon>
        <taxon>Pezizomycotina</taxon>
        <taxon>Sordariomycetes</taxon>
        <taxon>Hypocreomycetidae</taxon>
        <taxon>Hypocreales</taxon>
        <taxon>Hypocreaceae</taxon>
        <taxon>Trichoderma</taxon>
    </lineage>
</organism>
<dbReference type="GO" id="GO:0070979">
    <property type="term" value="P:protein K11-linked ubiquitination"/>
    <property type="evidence" value="ECO:0007669"/>
    <property type="project" value="TreeGrafter"/>
</dbReference>
<evidence type="ECO:0000313" key="5">
    <source>
        <dbReference type="EMBL" id="GFP54900.1"/>
    </source>
</evidence>
<sequence length="236" mass="26040">MATVQSLGLHRPAGLRHAIDEQLLPQDPPSSSYAWDIFIDDTDGVQIEDELLTTDKCVVWSRGGLFRKTFKFDLEKESITQALLTYFPASEDEGSGRKASGAGDRRPVALEKGLVVFLKTQAHIYMLSGTSHVVHMPFEVESACAAPVGVLIQTKQKTENLAPISLKFPRVPPNSFVSSQLTALHGSQQTAFSMESLGNPKSLPVGLNMTLENMWDAPLEQPESHWPRLTIVEKKK</sequence>
<dbReference type="GO" id="GO:0007091">
    <property type="term" value="P:metaphase/anaphase transition of mitotic cell cycle"/>
    <property type="evidence" value="ECO:0007669"/>
    <property type="project" value="TreeGrafter"/>
</dbReference>
<dbReference type="InterPro" id="IPR049255">
    <property type="entry name" value="Apc1_N"/>
</dbReference>
<dbReference type="EMBL" id="BLZH01000004">
    <property type="protein sequence ID" value="GFP54900.1"/>
    <property type="molecule type" value="Genomic_DNA"/>
</dbReference>
<reference evidence="5 6" key="1">
    <citation type="submission" date="2020-07" db="EMBL/GenBank/DDBJ databases">
        <title>Trichoderma asperellum IC-1 whole genome shotgun sequence.</title>
        <authorList>
            <person name="Kanamasa S."/>
            <person name="Takahashi H."/>
        </authorList>
    </citation>
    <scope>NUCLEOTIDE SEQUENCE [LARGE SCALE GENOMIC DNA]</scope>
    <source>
        <strain evidence="5 6">IC-1</strain>
    </source>
</reference>
<dbReference type="Pfam" id="PF12859">
    <property type="entry name" value="ANAPC1"/>
    <property type="match status" value="1"/>
</dbReference>
<evidence type="ECO:0000259" key="4">
    <source>
        <dbReference type="Pfam" id="PF12859"/>
    </source>
</evidence>
<keyword evidence="2" id="KW-0498">Mitosis</keyword>